<keyword evidence="9" id="KW-1185">Reference proteome</keyword>
<comment type="subcellular location">
    <subcellularLocation>
        <location evidence="1">Secreted</location>
    </subcellularLocation>
</comment>
<dbReference type="GO" id="GO:0005615">
    <property type="term" value="C:extracellular space"/>
    <property type="evidence" value="ECO:0007669"/>
    <property type="project" value="TreeGrafter"/>
</dbReference>
<evidence type="ECO:0000256" key="3">
    <source>
        <dbReference type="ARBA" id="ARBA00022729"/>
    </source>
</evidence>
<dbReference type="SUPFAM" id="SSF48239">
    <property type="entry name" value="Terpenoid cyclases/Protein prenyltransferases"/>
    <property type="match status" value="1"/>
</dbReference>
<dbReference type="Gene3D" id="2.170.130.30">
    <property type="match status" value="1"/>
</dbReference>
<dbReference type="EMBL" id="JAXCGZ010000474">
    <property type="protein sequence ID" value="KAK7085934.1"/>
    <property type="molecule type" value="Genomic_DNA"/>
</dbReference>
<reference evidence="8 9" key="1">
    <citation type="submission" date="2023-11" db="EMBL/GenBank/DDBJ databases">
        <title>Halocaridina rubra genome assembly.</title>
        <authorList>
            <person name="Smith C."/>
        </authorList>
    </citation>
    <scope>NUCLEOTIDE SEQUENCE [LARGE SCALE GENOMIC DNA]</scope>
    <source>
        <strain evidence="8">EP-1</strain>
        <tissue evidence="8">Whole</tissue>
    </source>
</reference>
<evidence type="ECO:0000256" key="7">
    <source>
        <dbReference type="SAM" id="SignalP"/>
    </source>
</evidence>
<dbReference type="InterPro" id="IPR051588">
    <property type="entry name" value="Cobalamin_Transport"/>
</dbReference>
<organism evidence="8 9">
    <name type="scientific">Halocaridina rubra</name>
    <name type="common">Hawaiian red shrimp</name>
    <dbReference type="NCBI Taxonomy" id="373956"/>
    <lineage>
        <taxon>Eukaryota</taxon>
        <taxon>Metazoa</taxon>
        <taxon>Ecdysozoa</taxon>
        <taxon>Arthropoda</taxon>
        <taxon>Crustacea</taxon>
        <taxon>Multicrustacea</taxon>
        <taxon>Malacostraca</taxon>
        <taxon>Eumalacostraca</taxon>
        <taxon>Eucarida</taxon>
        <taxon>Decapoda</taxon>
        <taxon>Pleocyemata</taxon>
        <taxon>Caridea</taxon>
        <taxon>Atyoidea</taxon>
        <taxon>Atyidae</taxon>
        <taxon>Halocaridina</taxon>
    </lineage>
</organism>
<feature type="binding site" evidence="4">
    <location>
        <position position="195"/>
    </location>
    <ligand>
        <name>cyanocob(III)alamin</name>
        <dbReference type="ChEBI" id="CHEBI:17439"/>
    </ligand>
</feature>
<keyword evidence="4" id="KW-0170">Cobalt</keyword>
<sequence length="440" mass="49437">KNESNACFSTLLVCLVSHSFAQDLGFEEGEDEEALGGSMDEGPALFLPAAWRAMAWVVSQRKEDWGWGCDTANTVLALRLANATWFASENLEAQLAVKQMELELILKMWKHREEPISTSHLALNVMALVALCEDPRAFYSKDLVAIVEHHGIDGMDFEVAFAQLATCTAGHHVRKSRVRKLLDITSDQKRIHSVDTLSMVIMALHCAQHQQRHDLKYYINQAVKTLLEQQNSDGSFRSNLHSTALALQAMMSSQLAGSWNATRAQEYVMSHQLPDGSFGNLFDTNAVLPLLGRRTLLDVALRKCSRVEEDTVDEDDEPVDAFSLPDDPPPVPTLEPAVTNSSKMMINMTYIIWKGNNATVNFNRTFTVPVNTSFFSIMKMAAEEDDRYEFSASHWGNGFYVHTLANAKEEKIGYWFWLLYRLREPPIPGTKPSNDFVSPT</sequence>
<feature type="compositionally biased region" description="Acidic residues" evidence="6">
    <location>
        <begin position="310"/>
        <end position="319"/>
    </location>
</feature>
<feature type="binding site" evidence="4">
    <location>
        <begin position="417"/>
        <end position="419"/>
    </location>
    <ligand>
        <name>cyanocob(III)alamin</name>
        <dbReference type="ChEBI" id="CHEBI:17439"/>
    </ligand>
</feature>
<accession>A0AAN8XU77</accession>
<evidence type="ECO:0000313" key="8">
    <source>
        <dbReference type="EMBL" id="KAK7085934.1"/>
    </source>
</evidence>
<keyword evidence="2" id="KW-0964">Secreted</keyword>
<dbReference type="AlphaFoldDB" id="A0AAN8XU77"/>
<feature type="binding site" evidence="4">
    <location>
        <begin position="400"/>
        <end position="401"/>
    </location>
    <ligand>
        <name>cyanocob(III)alamin</name>
        <dbReference type="ChEBI" id="CHEBI:17439"/>
    </ligand>
</feature>
<keyword evidence="3 7" id="KW-0732">Signal</keyword>
<feature type="signal peptide" evidence="7">
    <location>
        <begin position="1"/>
        <end position="21"/>
    </location>
</feature>
<evidence type="ECO:0000256" key="5">
    <source>
        <dbReference type="PIRSR" id="PIRSR602157-2"/>
    </source>
</evidence>
<dbReference type="GO" id="GO:0031419">
    <property type="term" value="F:cobalamin binding"/>
    <property type="evidence" value="ECO:0007669"/>
    <property type="project" value="InterPro"/>
</dbReference>
<evidence type="ECO:0000256" key="1">
    <source>
        <dbReference type="ARBA" id="ARBA00004613"/>
    </source>
</evidence>
<feature type="binding site" evidence="4">
    <location>
        <position position="239"/>
    </location>
    <ligand>
        <name>cyanocob(III)alamin</name>
        <dbReference type="ChEBI" id="CHEBI:17439"/>
    </ligand>
</feature>
<comment type="caution">
    <text evidence="8">The sequence shown here is derived from an EMBL/GenBank/DDBJ whole genome shotgun (WGS) entry which is preliminary data.</text>
</comment>
<dbReference type="Pfam" id="PF01122">
    <property type="entry name" value="Cobalamin_bind"/>
    <property type="match status" value="1"/>
</dbReference>
<dbReference type="Gene3D" id="1.50.10.20">
    <property type="match status" value="1"/>
</dbReference>
<feature type="region of interest" description="Disordered" evidence="6">
    <location>
        <begin position="309"/>
        <end position="332"/>
    </location>
</feature>
<feature type="disulfide bond" evidence="5">
    <location>
        <begin position="167"/>
        <end position="206"/>
    </location>
</feature>
<dbReference type="GO" id="GO:0015889">
    <property type="term" value="P:cobalamin transport"/>
    <property type="evidence" value="ECO:0007669"/>
    <property type="project" value="InterPro"/>
</dbReference>
<feature type="chain" id="PRO_5043007216" evidence="7">
    <location>
        <begin position="22"/>
        <end position="440"/>
    </location>
</feature>
<dbReference type="InterPro" id="IPR008930">
    <property type="entry name" value="Terpenoid_cyclase/PrenylTrfase"/>
</dbReference>
<dbReference type="PANTHER" id="PTHR10559:SF18">
    <property type="entry name" value="TRANSCOBALAMIN II"/>
    <property type="match status" value="1"/>
</dbReference>
<proteinExistence type="predicted"/>
<keyword evidence="5" id="KW-1015">Disulfide bond</keyword>
<name>A0AAN8XU77_HALRR</name>
<dbReference type="InterPro" id="IPR002157">
    <property type="entry name" value="Cbl-bd_prot"/>
</dbReference>
<evidence type="ECO:0000313" key="9">
    <source>
        <dbReference type="Proteomes" id="UP001381693"/>
    </source>
</evidence>
<evidence type="ECO:0000256" key="2">
    <source>
        <dbReference type="ARBA" id="ARBA00022525"/>
    </source>
</evidence>
<dbReference type="Proteomes" id="UP001381693">
    <property type="component" value="Unassembled WGS sequence"/>
</dbReference>
<feature type="non-terminal residue" evidence="8">
    <location>
        <position position="1"/>
    </location>
</feature>
<feature type="non-terminal residue" evidence="8">
    <location>
        <position position="440"/>
    </location>
</feature>
<protein>
    <submittedName>
        <fullName evidence="8">Uncharacterized protein</fullName>
    </submittedName>
</protein>
<dbReference type="PANTHER" id="PTHR10559">
    <property type="entry name" value="TRANSCOBALAMIN-1/GASTRIC INTRINSIC FACTOR"/>
    <property type="match status" value="1"/>
</dbReference>
<evidence type="ECO:0000256" key="6">
    <source>
        <dbReference type="SAM" id="MobiDB-lite"/>
    </source>
</evidence>
<gene>
    <name evidence="8" type="ORF">SK128_008852</name>
</gene>
<evidence type="ECO:0000256" key="4">
    <source>
        <dbReference type="PIRSR" id="PIRSR602157-1"/>
    </source>
</evidence>